<gene>
    <name evidence="2" type="ORF">JCM31826_16720</name>
</gene>
<comment type="caution">
    <text evidence="2">The sequence shown here is derived from an EMBL/GenBank/DDBJ whole genome shotgun (WGS) entry which is preliminary data.</text>
</comment>
<dbReference type="OrthoDB" id="9786064at2"/>
<feature type="transmembrane region" description="Helical" evidence="1">
    <location>
        <begin position="112"/>
        <end position="128"/>
    </location>
</feature>
<reference evidence="2 3" key="1">
    <citation type="submission" date="2018-11" db="EMBL/GenBank/DDBJ databases">
        <title>Schleiferia aggregans sp. nov., a moderately thermophilic heterotrophic bacterium isolated from microbial mats at a terrestrial hot spring.</title>
        <authorList>
            <person name="Iino T."/>
            <person name="Ohkuma M."/>
            <person name="Haruta S."/>
        </authorList>
    </citation>
    <scope>NUCLEOTIDE SEQUENCE [LARGE SCALE GENOMIC DNA]</scope>
    <source>
        <strain evidence="2 3">LA</strain>
    </source>
</reference>
<keyword evidence="3" id="KW-1185">Reference proteome</keyword>
<feature type="transmembrane region" description="Helical" evidence="1">
    <location>
        <begin position="158"/>
        <end position="176"/>
    </location>
</feature>
<evidence type="ECO:0000313" key="3">
    <source>
        <dbReference type="Proteomes" id="UP000286715"/>
    </source>
</evidence>
<feature type="transmembrane region" description="Helical" evidence="1">
    <location>
        <begin position="135"/>
        <end position="152"/>
    </location>
</feature>
<keyword evidence="1" id="KW-1133">Transmembrane helix</keyword>
<name>A0A401XME8_9FLAO</name>
<feature type="transmembrane region" description="Helical" evidence="1">
    <location>
        <begin position="12"/>
        <end position="35"/>
    </location>
</feature>
<evidence type="ECO:0000313" key="2">
    <source>
        <dbReference type="EMBL" id="GCD78190.1"/>
    </source>
</evidence>
<dbReference type="EMBL" id="BHZE01000018">
    <property type="protein sequence ID" value="GCD78190.1"/>
    <property type="molecule type" value="Genomic_DNA"/>
</dbReference>
<feature type="transmembrane region" description="Helical" evidence="1">
    <location>
        <begin position="47"/>
        <end position="69"/>
    </location>
</feature>
<dbReference type="AlphaFoldDB" id="A0A401XME8"/>
<feature type="transmembrane region" description="Helical" evidence="1">
    <location>
        <begin position="89"/>
        <end position="106"/>
    </location>
</feature>
<sequence length="209" mass="23351">MRSTQFNSKYLIAKILSYVLHPAIVPVVFALLFFSINAPLFDRVQKIYILMSIIVGTYFLPITIALLFYKLNILKSLEMHNRQERKAPYIIAAVFYYLTALALKLVPAAQLLHLFLMATSIVILVLLAQIPFYKASAHVASFAGLLAAIIVLSRMYNLSPLVLTLAIAATGIIAWARLEVEAHTSAEVFAGFLSGFTPIFVLFYLFAFK</sequence>
<accession>A0A401XME8</accession>
<keyword evidence="1" id="KW-0472">Membrane</keyword>
<dbReference type="Proteomes" id="UP000286715">
    <property type="component" value="Unassembled WGS sequence"/>
</dbReference>
<keyword evidence="1" id="KW-0812">Transmembrane</keyword>
<dbReference type="RefSeq" id="WP_124398253.1">
    <property type="nucleotide sequence ID" value="NZ_BHZE01000018.1"/>
</dbReference>
<evidence type="ECO:0008006" key="4">
    <source>
        <dbReference type="Google" id="ProtNLM"/>
    </source>
</evidence>
<organism evidence="2 3">
    <name type="scientific">Thermaurantimonas aggregans</name>
    <dbReference type="NCBI Taxonomy" id="2173829"/>
    <lineage>
        <taxon>Bacteria</taxon>
        <taxon>Pseudomonadati</taxon>
        <taxon>Bacteroidota</taxon>
        <taxon>Flavobacteriia</taxon>
        <taxon>Flavobacteriales</taxon>
        <taxon>Schleiferiaceae</taxon>
        <taxon>Thermaurantimonas</taxon>
    </lineage>
</organism>
<feature type="transmembrane region" description="Helical" evidence="1">
    <location>
        <begin position="188"/>
        <end position="207"/>
    </location>
</feature>
<evidence type="ECO:0000256" key="1">
    <source>
        <dbReference type="SAM" id="Phobius"/>
    </source>
</evidence>
<proteinExistence type="predicted"/>
<protein>
    <recommendedName>
        <fullName evidence="4">Phosphatidic acid phosphatase type 2/haloperoxidase domain-containing protein</fullName>
    </recommendedName>
</protein>